<dbReference type="Pfam" id="PF03466">
    <property type="entry name" value="LysR_substrate"/>
    <property type="match status" value="1"/>
</dbReference>
<dbReference type="PROSITE" id="PS50931">
    <property type="entry name" value="HTH_LYSR"/>
    <property type="match status" value="1"/>
</dbReference>
<dbReference type="CDD" id="cd05466">
    <property type="entry name" value="PBP2_LTTR_substrate"/>
    <property type="match status" value="1"/>
</dbReference>
<evidence type="ECO:0000256" key="2">
    <source>
        <dbReference type="ARBA" id="ARBA00023015"/>
    </source>
</evidence>
<dbReference type="Proteomes" id="UP000037405">
    <property type="component" value="Unassembled WGS sequence"/>
</dbReference>
<dbReference type="GO" id="GO:0005829">
    <property type="term" value="C:cytosol"/>
    <property type="evidence" value="ECO:0007669"/>
    <property type="project" value="TreeGrafter"/>
</dbReference>
<dbReference type="InterPro" id="IPR036388">
    <property type="entry name" value="WH-like_DNA-bd_sf"/>
</dbReference>
<dbReference type="InterPro" id="IPR000847">
    <property type="entry name" value="LysR_HTH_N"/>
</dbReference>
<dbReference type="SUPFAM" id="SSF53850">
    <property type="entry name" value="Periplasmic binding protein-like II"/>
    <property type="match status" value="1"/>
</dbReference>
<proteinExistence type="inferred from homology"/>
<dbReference type="PATRIC" id="fig|189381.12.peg.4264"/>
<name>A0A0M0G2N7_9BACI</name>
<dbReference type="AlphaFoldDB" id="A0A0M0G2N7"/>
<dbReference type="GO" id="GO:0003700">
    <property type="term" value="F:DNA-binding transcription factor activity"/>
    <property type="evidence" value="ECO:0007669"/>
    <property type="project" value="InterPro"/>
</dbReference>
<keyword evidence="4" id="KW-0804">Transcription</keyword>
<protein>
    <recommendedName>
        <fullName evidence="5">HTH lysR-type domain-containing protein</fullName>
    </recommendedName>
</protein>
<dbReference type="RefSeq" id="WP_053429152.1">
    <property type="nucleotide sequence ID" value="NZ_LGUE01000005.1"/>
</dbReference>
<dbReference type="EMBL" id="LGUE01000005">
    <property type="protein sequence ID" value="KON83741.1"/>
    <property type="molecule type" value="Genomic_DNA"/>
</dbReference>
<reference evidence="7" key="1">
    <citation type="submission" date="2015-07" db="EMBL/GenBank/DDBJ databases">
        <title>Fjat-14235 jcm11544.</title>
        <authorList>
            <person name="Liu B."/>
            <person name="Wang J."/>
            <person name="Zhu Y."/>
            <person name="Liu G."/>
            <person name="Chen Q."/>
            <person name="Chen Z."/>
            <person name="Lan J."/>
            <person name="Che J."/>
            <person name="Ge C."/>
            <person name="Shi H."/>
            <person name="Pan Z."/>
            <person name="Liu X."/>
        </authorList>
    </citation>
    <scope>NUCLEOTIDE SEQUENCE [LARGE SCALE GENOMIC DNA]</scope>
    <source>
        <strain evidence="7">JCM 11544</strain>
    </source>
</reference>
<dbReference type="InterPro" id="IPR036390">
    <property type="entry name" value="WH_DNA-bd_sf"/>
</dbReference>
<dbReference type="PANTHER" id="PTHR30419:SF8">
    <property type="entry name" value="NITROGEN ASSIMILATION TRANSCRIPTIONAL ACTIVATOR-RELATED"/>
    <property type="match status" value="1"/>
</dbReference>
<keyword evidence="3" id="KW-0238">DNA-binding</keyword>
<evidence type="ECO:0000256" key="1">
    <source>
        <dbReference type="ARBA" id="ARBA00009437"/>
    </source>
</evidence>
<sequence>MDINQLEAFVHVVRLGSYSKAARHLNLSQPTISIRVQGIEKMIGGSLFQRAGKGVALTDIGKGFLPYALQMIDVLSRGVDRVKSIQEGKVGHVTIGTLPTFTSGAFSSIISQLHRSSADIQVEIHTGHNEQLIEMLFDGFIKIGLITYPYFNSEIRHHAVLKEPLILVAHRDHLIAVTHDRTVSELVKVCSPYIIVDWSEESKHWQKSMITPGLDYLELPPSTALDFVLSNNGITLVTESMVQDLLDNNTLVKLNPVDFPQMYRQIALVSLDSEDLLSPAVRTFIDLFRVRSDG</sequence>
<accession>A0A0M0G2N7</accession>
<dbReference type="Pfam" id="PF00126">
    <property type="entry name" value="HTH_1"/>
    <property type="match status" value="1"/>
</dbReference>
<dbReference type="Gene3D" id="3.40.190.10">
    <property type="entry name" value="Periplasmic binding protein-like II"/>
    <property type="match status" value="2"/>
</dbReference>
<evidence type="ECO:0000313" key="6">
    <source>
        <dbReference type="EMBL" id="KON83741.1"/>
    </source>
</evidence>
<keyword evidence="7" id="KW-1185">Reference proteome</keyword>
<gene>
    <name evidence="6" type="ORF">AF331_16360</name>
</gene>
<comment type="similarity">
    <text evidence="1">Belongs to the LysR transcriptional regulatory family.</text>
</comment>
<dbReference type="InterPro" id="IPR005119">
    <property type="entry name" value="LysR_subst-bd"/>
</dbReference>
<comment type="caution">
    <text evidence="6">The sequence shown here is derived from an EMBL/GenBank/DDBJ whole genome shotgun (WGS) entry which is preliminary data.</text>
</comment>
<evidence type="ECO:0000256" key="3">
    <source>
        <dbReference type="ARBA" id="ARBA00023125"/>
    </source>
</evidence>
<dbReference type="OrthoDB" id="9785745at2"/>
<dbReference type="FunFam" id="1.10.10.10:FF:000001">
    <property type="entry name" value="LysR family transcriptional regulator"/>
    <property type="match status" value="1"/>
</dbReference>
<evidence type="ECO:0000256" key="4">
    <source>
        <dbReference type="ARBA" id="ARBA00023163"/>
    </source>
</evidence>
<dbReference type="SUPFAM" id="SSF46785">
    <property type="entry name" value="Winged helix' DNA-binding domain"/>
    <property type="match status" value="1"/>
</dbReference>
<evidence type="ECO:0000259" key="5">
    <source>
        <dbReference type="PROSITE" id="PS50931"/>
    </source>
</evidence>
<keyword evidence="2" id="KW-0805">Transcription regulation</keyword>
<organism evidence="6 7">
    <name type="scientific">Rossellomorea marisflavi</name>
    <dbReference type="NCBI Taxonomy" id="189381"/>
    <lineage>
        <taxon>Bacteria</taxon>
        <taxon>Bacillati</taxon>
        <taxon>Bacillota</taxon>
        <taxon>Bacilli</taxon>
        <taxon>Bacillales</taxon>
        <taxon>Bacillaceae</taxon>
        <taxon>Rossellomorea</taxon>
    </lineage>
</organism>
<evidence type="ECO:0000313" key="7">
    <source>
        <dbReference type="Proteomes" id="UP000037405"/>
    </source>
</evidence>
<feature type="domain" description="HTH lysR-type" evidence="5">
    <location>
        <begin position="1"/>
        <end position="58"/>
    </location>
</feature>
<dbReference type="InterPro" id="IPR050950">
    <property type="entry name" value="HTH-type_LysR_regulators"/>
</dbReference>
<dbReference type="PANTHER" id="PTHR30419">
    <property type="entry name" value="HTH-TYPE TRANSCRIPTIONAL REGULATOR YBHD"/>
    <property type="match status" value="1"/>
</dbReference>
<dbReference type="Gene3D" id="1.10.10.10">
    <property type="entry name" value="Winged helix-like DNA-binding domain superfamily/Winged helix DNA-binding domain"/>
    <property type="match status" value="1"/>
</dbReference>
<dbReference type="GO" id="GO:0003677">
    <property type="term" value="F:DNA binding"/>
    <property type="evidence" value="ECO:0007669"/>
    <property type="project" value="UniProtKB-KW"/>
</dbReference>
<dbReference type="PRINTS" id="PR00039">
    <property type="entry name" value="HTHLYSR"/>
</dbReference>